<evidence type="ECO:0000313" key="3">
    <source>
        <dbReference type="Proteomes" id="UP000284006"/>
    </source>
</evidence>
<feature type="non-terminal residue" evidence="2">
    <location>
        <position position="1"/>
    </location>
</feature>
<evidence type="ECO:0000259" key="1">
    <source>
        <dbReference type="Pfam" id="PF01764"/>
    </source>
</evidence>
<dbReference type="PANTHER" id="PTHR45856">
    <property type="entry name" value="ALPHA/BETA-HYDROLASES SUPERFAMILY PROTEIN"/>
    <property type="match status" value="1"/>
</dbReference>
<keyword evidence="3" id="KW-1185">Reference proteome</keyword>
<dbReference type="Proteomes" id="UP000284006">
    <property type="component" value="Unassembled WGS sequence"/>
</dbReference>
<reference evidence="2 3" key="1">
    <citation type="submission" date="2018-09" db="EMBL/GenBank/DDBJ databases">
        <authorList>
            <person name="Zhu H."/>
        </authorList>
    </citation>
    <scope>NUCLEOTIDE SEQUENCE [LARGE SCALE GENOMIC DNA]</scope>
    <source>
        <strain evidence="2 3">K1S02-61</strain>
    </source>
</reference>
<dbReference type="AlphaFoldDB" id="A0A418XED4"/>
<sequence>RPVIITGHSLGGAMAAILHGMDEFQNYTRPIFSQSCYTFGMPRYGNSLTTSMLPYPYHTYALKDPAPRLPPELMGYRTSPSHEYCLEAGLVPGNAPQRPSIFLTRLSEHRIETYIPRISRLIP</sequence>
<dbReference type="SUPFAM" id="SSF53474">
    <property type="entry name" value="alpha/beta-Hydrolases"/>
    <property type="match status" value="1"/>
</dbReference>
<dbReference type="GO" id="GO:0006629">
    <property type="term" value="P:lipid metabolic process"/>
    <property type="evidence" value="ECO:0007669"/>
    <property type="project" value="InterPro"/>
</dbReference>
<comment type="caution">
    <text evidence="2">The sequence shown here is derived from an EMBL/GenBank/DDBJ whole genome shotgun (WGS) entry which is preliminary data.</text>
</comment>
<dbReference type="InterPro" id="IPR029058">
    <property type="entry name" value="AB_hydrolase_fold"/>
</dbReference>
<name>A0A418XED4_9BURK</name>
<dbReference type="InterPro" id="IPR002921">
    <property type="entry name" value="Fungal_lipase-type"/>
</dbReference>
<accession>A0A418XED4</accession>
<dbReference type="OrthoDB" id="5522031at2"/>
<protein>
    <recommendedName>
        <fullName evidence="1">Fungal lipase-type domain-containing protein</fullName>
    </recommendedName>
</protein>
<proteinExistence type="predicted"/>
<dbReference type="EMBL" id="QYUP01000158">
    <property type="protein sequence ID" value="RJG10693.1"/>
    <property type="molecule type" value="Genomic_DNA"/>
</dbReference>
<dbReference type="Pfam" id="PF01764">
    <property type="entry name" value="Lipase_3"/>
    <property type="match status" value="1"/>
</dbReference>
<dbReference type="RefSeq" id="WP_147373959.1">
    <property type="nucleotide sequence ID" value="NZ_QYUP01000158.1"/>
</dbReference>
<organism evidence="2 3">
    <name type="scientific">Massilia cavernae</name>
    <dbReference type="NCBI Taxonomy" id="2320864"/>
    <lineage>
        <taxon>Bacteria</taxon>
        <taxon>Pseudomonadati</taxon>
        <taxon>Pseudomonadota</taxon>
        <taxon>Betaproteobacteria</taxon>
        <taxon>Burkholderiales</taxon>
        <taxon>Oxalobacteraceae</taxon>
        <taxon>Telluria group</taxon>
        <taxon>Massilia</taxon>
    </lineage>
</organism>
<dbReference type="PANTHER" id="PTHR45856:SF24">
    <property type="entry name" value="FUNGAL LIPASE-LIKE DOMAIN-CONTAINING PROTEIN"/>
    <property type="match status" value="1"/>
</dbReference>
<gene>
    <name evidence="2" type="ORF">D3872_21750</name>
</gene>
<feature type="domain" description="Fungal lipase-type" evidence="1">
    <location>
        <begin position="3"/>
        <end position="72"/>
    </location>
</feature>
<dbReference type="InterPro" id="IPR051218">
    <property type="entry name" value="Sec_MonoDiacylglyc_Lipase"/>
</dbReference>
<evidence type="ECO:0000313" key="2">
    <source>
        <dbReference type="EMBL" id="RJG10693.1"/>
    </source>
</evidence>
<dbReference type="Gene3D" id="3.40.50.1820">
    <property type="entry name" value="alpha/beta hydrolase"/>
    <property type="match status" value="1"/>
</dbReference>